<dbReference type="InterPro" id="IPR015378">
    <property type="entry name" value="Transposase-like_Mu_C"/>
</dbReference>
<dbReference type="Pfam" id="PF00665">
    <property type="entry name" value="rve"/>
    <property type="match status" value="1"/>
</dbReference>
<dbReference type="AlphaFoldDB" id="A0A1I5RSZ3"/>
<dbReference type="GO" id="GO:0003676">
    <property type="term" value="F:nucleic acid binding"/>
    <property type="evidence" value="ECO:0007669"/>
    <property type="project" value="InterPro"/>
</dbReference>
<evidence type="ECO:0000259" key="1">
    <source>
        <dbReference type="PROSITE" id="PS50994"/>
    </source>
</evidence>
<protein>
    <submittedName>
        <fullName evidence="2">Mu transposase, C-terminal</fullName>
    </submittedName>
</protein>
<dbReference type="EMBL" id="FOXB01000028">
    <property type="protein sequence ID" value="SFP61500.1"/>
    <property type="molecule type" value="Genomic_DNA"/>
</dbReference>
<dbReference type="InterPro" id="IPR001584">
    <property type="entry name" value="Integrase_cat-core"/>
</dbReference>
<reference evidence="2 3" key="1">
    <citation type="submission" date="2016-10" db="EMBL/GenBank/DDBJ databases">
        <authorList>
            <person name="de Groot N.N."/>
        </authorList>
    </citation>
    <scope>NUCLEOTIDE SEQUENCE [LARGE SCALE GENOMIC DNA]</scope>
    <source>
        <strain evidence="2 3">EP1-55-1</strain>
    </source>
</reference>
<organism evidence="2 3">
    <name type="scientific">Hydrogenimonas thermophila</name>
    <dbReference type="NCBI Taxonomy" id="223786"/>
    <lineage>
        <taxon>Bacteria</taxon>
        <taxon>Pseudomonadati</taxon>
        <taxon>Campylobacterota</taxon>
        <taxon>Epsilonproteobacteria</taxon>
        <taxon>Campylobacterales</taxon>
        <taxon>Hydrogenimonadaceae</taxon>
        <taxon>Hydrogenimonas</taxon>
    </lineage>
</organism>
<keyword evidence="3" id="KW-1185">Reference proteome</keyword>
<dbReference type="RefSeq" id="WP_092913115.1">
    <property type="nucleotide sequence ID" value="NZ_FOXB01000028.1"/>
</dbReference>
<evidence type="ECO:0000313" key="2">
    <source>
        <dbReference type="EMBL" id="SFP61500.1"/>
    </source>
</evidence>
<gene>
    <name evidence="2" type="ORF">SAMN05216234_12841</name>
</gene>
<dbReference type="Gene3D" id="3.30.420.10">
    <property type="entry name" value="Ribonuclease H-like superfamily/Ribonuclease H"/>
    <property type="match status" value="1"/>
</dbReference>
<accession>A0A1I5RSZ3</accession>
<name>A0A1I5RSZ3_9BACT</name>
<sequence>MRSKELALEFECTERYIRKLTKKALESGKNYITIKGEKVVFKEITGVNVGRGGKVYEYILPKSTQAKKRRVSVSKVVPAMLPKIDLENPSVEDKMEIVGVYNKTKSSIRALAEAYSIESNGRFSAVSLEKRFKRWIEKFKREGKEGLKDKRGSKKQSSIDWDLFLGSLVQKGNLKSYYARYCYAYCKQNDLPYDVFEPKSNVSYSNFVKFYNKHKDDFIVKAVLKGPDALDRLQPIFRNHFEYANQLWEIDATTLDLMVKVPVVDGKANFFEKRESESYILKRFALIGVVDRFSGARVYVLRRSDTSYSDVRLIEKAFGLLGVPEAIKGDNGKNYVSSHFQGVLDRLGVYYIASTPYSGWEKGGVERGFRSIQHFHVFENLPGFIGHNPAERIDIENQNTKKSQKSSNVQTNIKGKLMWWWEAEEVIDGIINRLFEEQMKFHSKIAQMMQIPNLHILLGKQEARKLQREGITYGGRLYVNPEIYNHFGAGEVVEVYEEIDDVSVVYAKVGENEFVRMVDETVANISVEEAKEAKKAYKKEHIEAVKKAIASGWRTFEEMKWVNVDGSKEFSKIASSKVVKKVVKPESKESSNVSDLDRLIEMAGGYG</sequence>
<feature type="domain" description="Integrase catalytic" evidence="1">
    <location>
        <begin position="231"/>
        <end position="373"/>
    </location>
</feature>
<dbReference type="OrthoDB" id="5287589at2"/>
<dbReference type="InterPro" id="IPR012337">
    <property type="entry name" value="RNaseH-like_sf"/>
</dbReference>
<dbReference type="SUPFAM" id="SSF53098">
    <property type="entry name" value="Ribonuclease H-like"/>
    <property type="match status" value="1"/>
</dbReference>
<evidence type="ECO:0000313" key="3">
    <source>
        <dbReference type="Proteomes" id="UP000199227"/>
    </source>
</evidence>
<dbReference type="InterPro" id="IPR036397">
    <property type="entry name" value="RNaseH_sf"/>
</dbReference>
<dbReference type="Proteomes" id="UP000199227">
    <property type="component" value="Unassembled WGS sequence"/>
</dbReference>
<dbReference type="PROSITE" id="PS50994">
    <property type="entry name" value="INTEGRASE"/>
    <property type="match status" value="1"/>
</dbReference>
<dbReference type="GO" id="GO:0015074">
    <property type="term" value="P:DNA integration"/>
    <property type="evidence" value="ECO:0007669"/>
    <property type="project" value="InterPro"/>
</dbReference>
<dbReference type="STRING" id="223786.SAMN05216234_12841"/>
<dbReference type="Pfam" id="PF09299">
    <property type="entry name" value="Mu-transpos_C"/>
    <property type="match status" value="1"/>
</dbReference>
<proteinExistence type="predicted"/>